<dbReference type="FunFam" id="3.10.20.370:FF:000003">
    <property type="entry name" value="Transposon Tf2-6 polyprotein"/>
    <property type="match status" value="1"/>
</dbReference>
<dbReference type="Pfam" id="PF17919">
    <property type="entry name" value="RT_RNaseH_2"/>
    <property type="match status" value="1"/>
</dbReference>
<dbReference type="EMBL" id="FR908727">
    <property type="protein sequence ID" value="CDQ88551.1"/>
    <property type="molecule type" value="Genomic_DNA"/>
</dbReference>
<evidence type="ECO:0000259" key="3">
    <source>
        <dbReference type="Pfam" id="PF17919"/>
    </source>
</evidence>
<dbReference type="InterPro" id="IPR043128">
    <property type="entry name" value="Rev_trsase/Diguanyl_cyclase"/>
</dbReference>
<dbReference type="InterPro" id="IPR041588">
    <property type="entry name" value="Integrase_H2C2"/>
</dbReference>
<organism evidence="5 6">
    <name type="scientific">Oncorhynchus mykiss</name>
    <name type="common">Rainbow trout</name>
    <name type="synonym">Salmo gairdneri</name>
    <dbReference type="NCBI Taxonomy" id="8022"/>
    <lineage>
        <taxon>Eukaryota</taxon>
        <taxon>Metazoa</taxon>
        <taxon>Chordata</taxon>
        <taxon>Craniata</taxon>
        <taxon>Vertebrata</taxon>
        <taxon>Euteleostomi</taxon>
        <taxon>Actinopterygii</taxon>
        <taxon>Neopterygii</taxon>
        <taxon>Teleostei</taxon>
        <taxon>Protacanthopterygii</taxon>
        <taxon>Salmoniformes</taxon>
        <taxon>Salmonidae</taxon>
        <taxon>Salmoninae</taxon>
        <taxon>Oncorhynchus</taxon>
    </lineage>
</organism>
<protein>
    <recommendedName>
        <fullName evidence="2">Gypsy retrotransposon integrase-like protein 1</fullName>
    </recommendedName>
</protein>
<feature type="domain" description="Reverse transcriptase/retrotransposon-derived protein RNase H-like" evidence="3">
    <location>
        <begin position="42"/>
        <end position="140"/>
    </location>
</feature>
<dbReference type="Proteomes" id="UP000193380">
    <property type="component" value="Unassembled WGS sequence"/>
</dbReference>
<evidence type="ECO:0000259" key="4">
    <source>
        <dbReference type="Pfam" id="PF17921"/>
    </source>
</evidence>
<dbReference type="Pfam" id="PF17921">
    <property type="entry name" value="Integrase_H2C2"/>
    <property type="match status" value="1"/>
</dbReference>
<evidence type="ECO:0000256" key="1">
    <source>
        <dbReference type="ARBA" id="ARBA00023268"/>
    </source>
</evidence>
<accession>A0A060Y9X7</accession>
<dbReference type="FunFam" id="3.30.70.270:FF:000020">
    <property type="entry name" value="Transposon Tf2-6 polyprotein-like Protein"/>
    <property type="match status" value="1"/>
</dbReference>
<dbReference type="PANTHER" id="PTHR37984">
    <property type="entry name" value="PROTEIN CBG26694"/>
    <property type="match status" value="1"/>
</dbReference>
<feature type="domain" description="Integrase zinc-binding" evidence="4">
    <location>
        <begin position="252"/>
        <end position="304"/>
    </location>
</feature>
<gene>
    <name evidence="5" type="ORF">GSONMT00025449001</name>
</gene>
<sequence>MVKEVQRFLGFANYYRRFIRGFGQVAAAITSLLKGGPVRLRWSAEADGAFNQLKALFTGAPVLAHPDPSLAFIVEVDASEAGVGAALSQRSGTPPKLRPCAFFSKKLGPAERNYDVGDRELLAMVKALKVWRHWLEGAKHPFLIWTDHRNLEYIRAARILNPRQARWAMFFTRFRFTISYRPGSLNTKADALSRLYDTEDRSIEPTPILPACRLVAPVVWEVDADIERALRVEPAPTQCPTGRSYVLLGVCDKLIRWAHTLPSAGHPGIDRTVRGLRGKYWWPTLARDVRLYVSSCLVCAQSKAPRHLPRGKLQPLPSTTAMVPSLGRFPY</sequence>
<dbReference type="Gene3D" id="3.30.70.270">
    <property type="match status" value="1"/>
</dbReference>
<dbReference type="InterPro" id="IPR050951">
    <property type="entry name" value="Retrovirus_Pol_polyprotein"/>
</dbReference>
<keyword evidence="1" id="KW-0511">Multifunctional enzyme</keyword>
<dbReference type="PaxDb" id="8022-A0A060Y9X7"/>
<proteinExistence type="predicted"/>
<dbReference type="InterPro" id="IPR041577">
    <property type="entry name" value="RT_RNaseH_2"/>
</dbReference>
<evidence type="ECO:0000313" key="6">
    <source>
        <dbReference type="Proteomes" id="UP000193380"/>
    </source>
</evidence>
<dbReference type="InterPro" id="IPR043502">
    <property type="entry name" value="DNA/RNA_pol_sf"/>
</dbReference>
<name>A0A060Y9X7_ONCMY</name>
<dbReference type="Gene3D" id="1.10.340.70">
    <property type="match status" value="1"/>
</dbReference>
<dbReference type="CDD" id="cd09274">
    <property type="entry name" value="RNase_HI_RT_Ty3"/>
    <property type="match status" value="1"/>
</dbReference>
<dbReference type="PANTHER" id="PTHR37984:SF5">
    <property type="entry name" value="PROTEIN NYNRIN-LIKE"/>
    <property type="match status" value="1"/>
</dbReference>
<reference evidence="5" key="2">
    <citation type="submission" date="2014-03" db="EMBL/GenBank/DDBJ databases">
        <authorList>
            <person name="Genoscope - CEA"/>
        </authorList>
    </citation>
    <scope>NUCLEOTIDE SEQUENCE</scope>
</reference>
<dbReference type="AlphaFoldDB" id="A0A060Y9X7"/>
<dbReference type="STRING" id="8022.A0A060Y9X7"/>
<reference evidence="5" key="1">
    <citation type="journal article" date="2014" name="Nat. Commun.">
        <title>The rainbow trout genome provides novel insights into evolution after whole-genome duplication in vertebrates.</title>
        <authorList>
            <person name="Berthelot C."/>
            <person name="Brunet F."/>
            <person name="Chalopin D."/>
            <person name="Juanchich A."/>
            <person name="Bernard M."/>
            <person name="Noel B."/>
            <person name="Bento P."/>
            <person name="Da Silva C."/>
            <person name="Labadie K."/>
            <person name="Alberti A."/>
            <person name="Aury J.M."/>
            <person name="Louis A."/>
            <person name="Dehais P."/>
            <person name="Bardou P."/>
            <person name="Montfort J."/>
            <person name="Klopp C."/>
            <person name="Cabau C."/>
            <person name="Gaspin C."/>
            <person name="Thorgaard G.H."/>
            <person name="Boussaha M."/>
            <person name="Quillet E."/>
            <person name="Guyomard R."/>
            <person name="Galiana D."/>
            <person name="Bobe J."/>
            <person name="Volff J.N."/>
            <person name="Genet C."/>
            <person name="Wincker P."/>
            <person name="Jaillon O."/>
            <person name="Roest Crollius H."/>
            <person name="Guiguen Y."/>
        </authorList>
    </citation>
    <scope>NUCLEOTIDE SEQUENCE [LARGE SCALE GENOMIC DNA]</scope>
</reference>
<dbReference type="SUPFAM" id="SSF56672">
    <property type="entry name" value="DNA/RNA polymerases"/>
    <property type="match status" value="1"/>
</dbReference>
<evidence type="ECO:0000256" key="2">
    <source>
        <dbReference type="ARBA" id="ARBA00039658"/>
    </source>
</evidence>
<evidence type="ECO:0000313" key="5">
    <source>
        <dbReference type="EMBL" id="CDQ88551.1"/>
    </source>
</evidence>